<evidence type="ECO:0000256" key="3">
    <source>
        <dbReference type="ARBA" id="ARBA00022692"/>
    </source>
</evidence>
<dbReference type="PANTHER" id="PTHR32322">
    <property type="entry name" value="INNER MEMBRANE TRANSPORTER"/>
    <property type="match status" value="1"/>
</dbReference>
<keyword evidence="5 6" id="KW-0472">Membrane</keyword>
<keyword evidence="9" id="KW-1185">Reference proteome</keyword>
<dbReference type="Proteomes" id="UP000190166">
    <property type="component" value="Unassembled WGS sequence"/>
</dbReference>
<name>A0A1T5PBJ8_9BACT</name>
<feature type="domain" description="EamA" evidence="7">
    <location>
        <begin position="10"/>
        <end position="138"/>
    </location>
</feature>
<feature type="transmembrane region" description="Helical" evidence="6">
    <location>
        <begin position="276"/>
        <end position="296"/>
    </location>
</feature>
<dbReference type="InterPro" id="IPR037185">
    <property type="entry name" value="EmrE-like"/>
</dbReference>
<evidence type="ECO:0000313" key="9">
    <source>
        <dbReference type="Proteomes" id="UP000190166"/>
    </source>
</evidence>
<organism evidence="8 9">
    <name type="scientific">Chitinophaga ginsengisegetis</name>
    <dbReference type="NCBI Taxonomy" id="393003"/>
    <lineage>
        <taxon>Bacteria</taxon>
        <taxon>Pseudomonadati</taxon>
        <taxon>Bacteroidota</taxon>
        <taxon>Chitinophagia</taxon>
        <taxon>Chitinophagales</taxon>
        <taxon>Chitinophagaceae</taxon>
        <taxon>Chitinophaga</taxon>
    </lineage>
</organism>
<sequence length="307" mass="34262">MKRIIISWGLLLLCNLMWALQFTCIKLVQDQVGPYFTVWAPMTMAVLLLLPFILRERNDQKRSVSDLLVFVRLGLLGAFPAQVLMTWGTQYSTATNAAVLTLSLPVISTLFAFLMLKEKMNPVRWISFAVAIIGVVLCTFGDIRQADFTAGYTVGNLLIFLAIVGNAYYNTGCKAIASRYSEIEMVFYTYVVMIIFLTPLVLFYEPEVFGRISVFTVQTWTGLALLTLFHNFLSMVLFFKALKTLDAMQVALSNYMITFMGLPIAAIWLGEALSGYAIAGGMLVLAGTLIVTIVDYRMSNHTAIIKN</sequence>
<feature type="transmembrane region" description="Helical" evidence="6">
    <location>
        <begin position="185"/>
        <end position="204"/>
    </location>
</feature>
<evidence type="ECO:0000259" key="7">
    <source>
        <dbReference type="Pfam" id="PF00892"/>
    </source>
</evidence>
<evidence type="ECO:0000256" key="1">
    <source>
        <dbReference type="ARBA" id="ARBA00004141"/>
    </source>
</evidence>
<dbReference type="Pfam" id="PF00892">
    <property type="entry name" value="EamA"/>
    <property type="match status" value="2"/>
</dbReference>
<gene>
    <name evidence="8" type="ORF">SAMN05660461_5922</name>
</gene>
<evidence type="ECO:0000256" key="4">
    <source>
        <dbReference type="ARBA" id="ARBA00022989"/>
    </source>
</evidence>
<comment type="similarity">
    <text evidence="2">Belongs to the EamA transporter family.</text>
</comment>
<feature type="transmembrane region" description="Helical" evidence="6">
    <location>
        <begin position="123"/>
        <end position="143"/>
    </location>
</feature>
<feature type="transmembrane region" description="Helical" evidence="6">
    <location>
        <begin position="219"/>
        <end position="239"/>
    </location>
</feature>
<dbReference type="STRING" id="393003.SAMN05660461_5922"/>
<evidence type="ECO:0000256" key="6">
    <source>
        <dbReference type="SAM" id="Phobius"/>
    </source>
</evidence>
<dbReference type="InterPro" id="IPR000620">
    <property type="entry name" value="EamA_dom"/>
</dbReference>
<dbReference type="SUPFAM" id="SSF103481">
    <property type="entry name" value="Multidrug resistance efflux transporter EmrE"/>
    <property type="match status" value="2"/>
</dbReference>
<evidence type="ECO:0000256" key="2">
    <source>
        <dbReference type="ARBA" id="ARBA00007362"/>
    </source>
</evidence>
<feature type="transmembrane region" description="Helical" evidence="6">
    <location>
        <begin position="66"/>
        <end position="85"/>
    </location>
</feature>
<reference evidence="9" key="1">
    <citation type="submission" date="2017-02" db="EMBL/GenBank/DDBJ databases">
        <authorList>
            <person name="Varghese N."/>
            <person name="Submissions S."/>
        </authorList>
    </citation>
    <scope>NUCLEOTIDE SEQUENCE [LARGE SCALE GENOMIC DNA]</scope>
    <source>
        <strain evidence="9">DSM 18108</strain>
    </source>
</reference>
<proteinExistence type="inferred from homology"/>
<dbReference type="InterPro" id="IPR050638">
    <property type="entry name" value="AA-Vitamin_Transporters"/>
</dbReference>
<dbReference type="RefSeq" id="WP_079473187.1">
    <property type="nucleotide sequence ID" value="NZ_FUZZ01000006.1"/>
</dbReference>
<evidence type="ECO:0000256" key="5">
    <source>
        <dbReference type="ARBA" id="ARBA00023136"/>
    </source>
</evidence>
<feature type="transmembrane region" description="Helical" evidence="6">
    <location>
        <begin position="251"/>
        <end position="270"/>
    </location>
</feature>
<keyword evidence="4 6" id="KW-1133">Transmembrane helix</keyword>
<protein>
    <submittedName>
        <fullName evidence="8">Permease of the drug/metabolite transporter (DMT) superfamily</fullName>
    </submittedName>
</protein>
<dbReference type="GO" id="GO:0016020">
    <property type="term" value="C:membrane"/>
    <property type="evidence" value="ECO:0007669"/>
    <property type="project" value="UniProtKB-SubCell"/>
</dbReference>
<feature type="transmembrane region" description="Helical" evidence="6">
    <location>
        <begin position="97"/>
        <end position="116"/>
    </location>
</feature>
<comment type="subcellular location">
    <subcellularLocation>
        <location evidence="1">Membrane</location>
        <topology evidence="1">Multi-pass membrane protein</topology>
    </subcellularLocation>
</comment>
<dbReference type="PANTHER" id="PTHR32322:SF2">
    <property type="entry name" value="EAMA DOMAIN-CONTAINING PROTEIN"/>
    <property type="match status" value="1"/>
</dbReference>
<accession>A0A1T5PBJ8</accession>
<evidence type="ECO:0000313" key="8">
    <source>
        <dbReference type="EMBL" id="SKD10022.1"/>
    </source>
</evidence>
<feature type="domain" description="EamA" evidence="7">
    <location>
        <begin position="154"/>
        <end position="292"/>
    </location>
</feature>
<feature type="transmembrane region" description="Helical" evidence="6">
    <location>
        <begin position="35"/>
        <end position="54"/>
    </location>
</feature>
<dbReference type="AlphaFoldDB" id="A0A1T5PBJ8"/>
<keyword evidence="3 6" id="KW-0812">Transmembrane</keyword>
<feature type="transmembrane region" description="Helical" evidence="6">
    <location>
        <begin position="149"/>
        <end position="169"/>
    </location>
</feature>
<dbReference type="EMBL" id="FUZZ01000006">
    <property type="protein sequence ID" value="SKD10022.1"/>
    <property type="molecule type" value="Genomic_DNA"/>
</dbReference>